<dbReference type="EMBL" id="KV923312">
    <property type="protein sequence ID" value="PIO40846.1"/>
    <property type="molecule type" value="Genomic_DNA"/>
</dbReference>
<evidence type="ECO:0000256" key="1">
    <source>
        <dbReference type="ARBA" id="ARBA00001913"/>
    </source>
</evidence>
<dbReference type="Proteomes" id="UP000228934">
    <property type="component" value="Unassembled WGS sequence"/>
</dbReference>
<name>A0A2G9SL08_AQUCT</name>
<feature type="disulfide bond" evidence="11">
    <location>
        <begin position="74"/>
        <end position="133"/>
    </location>
</feature>
<gene>
    <name evidence="14" type="ORF">AB205_0208330</name>
</gene>
<evidence type="ECO:0000313" key="15">
    <source>
        <dbReference type="Proteomes" id="UP000228934"/>
    </source>
</evidence>
<dbReference type="InterPro" id="IPR013320">
    <property type="entry name" value="ConA-like_dom_sf"/>
</dbReference>
<dbReference type="InterPro" id="IPR051005">
    <property type="entry name" value="Pentraxin_domain"/>
</dbReference>
<proteinExistence type="inferred from homology"/>
<evidence type="ECO:0000256" key="10">
    <source>
        <dbReference type="ARBA" id="ARBA00040546"/>
    </source>
</evidence>
<dbReference type="Gene3D" id="2.60.120.200">
    <property type="match status" value="1"/>
</dbReference>
<feature type="domain" description="Pentraxin (PTX)" evidence="13">
    <location>
        <begin position="43"/>
        <end position="241"/>
    </location>
</feature>
<dbReference type="GO" id="GO:0006953">
    <property type="term" value="P:acute-phase response"/>
    <property type="evidence" value="ECO:0007669"/>
    <property type="project" value="UniProtKB-KW"/>
</dbReference>
<keyword evidence="4" id="KW-0964">Secreted</keyword>
<dbReference type="GO" id="GO:0046872">
    <property type="term" value="F:metal ion binding"/>
    <property type="evidence" value="ECO:0007669"/>
    <property type="project" value="UniProtKB-KW"/>
</dbReference>
<dbReference type="Pfam" id="PF00354">
    <property type="entry name" value="Pentaxin"/>
    <property type="match status" value="1"/>
</dbReference>
<dbReference type="PROSITE" id="PS00289">
    <property type="entry name" value="PTX_1"/>
    <property type="match status" value="1"/>
</dbReference>
<dbReference type="FunFam" id="2.60.120.200:FF:000070">
    <property type="entry name" value="Serum amyloid P-component"/>
    <property type="match status" value="1"/>
</dbReference>
<dbReference type="GO" id="GO:0005576">
    <property type="term" value="C:extracellular region"/>
    <property type="evidence" value="ECO:0007669"/>
    <property type="project" value="UniProtKB-SubCell"/>
</dbReference>
<evidence type="ECO:0000256" key="2">
    <source>
        <dbReference type="ARBA" id="ARBA00004613"/>
    </source>
</evidence>
<keyword evidence="8 11" id="KW-1015">Disulfide bond</keyword>
<dbReference type="PRINTS" id="PR00895">
    <property type="entry name" value="PENTAXIN"/>
</dbReference>
<dbReference type="PROSITE" id="PS51828">
    <property type="entry name" value="PTX_2"/>
    <property type="match status" value="1"/>
</dbReference>
<evidence type="ECO:0000256" key="3">
    <source>
        <dbReference type="ARBA" id="ARBA00022486"/>
    </source>
</evidence>
<dbReference type="OrthoDB" id="547680at2759"/>
<accession>A0A2G9SL08</accession>
<dbReference type="PANTHER" id="PTHR45869">
    <property type="entry name" value="C-REACTIVE PROTEIN-RELATED"/>
    <property type="match status" value="1"/>
</dbReference>
<keyword evidence="3" id="KW-0011">Acute phase</keyword>
<evidence type="ECO:0000259" key="13">
    <source>
        <dbReference type="PROSITE" id="PS51828"/>
    </source>
</evidence>
<evidence type="ECO:0000256" key="6">
    <source>
        <dbReference type="ARBA" id="ARBA00022729"/>
    </source>
</evidence>
<dbReference type="AlphaFoldDB" id="A0A2G9SL08"/>
<comment type="similarity">
    <text evidence="9">Belongs to the pentraxin family.</text>
</comment>
<dbReference type="InterPro" id="IPR001759">
    <property type="entry name" value="PTX_dom"/>
</dbReference>
<dbReference type="SMART" id="SM00159">
    <property type="entry name" value="PTX"/>
    <property type="match status" value="1"/>
</dbReference>
<comment type="subcellular location">
    <subcellularLocation>
        <location evidence="2">Secreted</location>
    </subcellularLocation>
</comment>
<comment type="cofactor">
    <cofactor evidence="1">
        <name>Ca(2+)</name>
        <dbReference type="ChEBI" id="CHEBI:29108"/>
    </cofactor>
</comment>
<evidence type="ECO:0000256" key="5">
    <source>
        <dbReference type="ARBA" id="ARBA00022723"/>
    </source>
</evidence>
<sequence>MRSVCTLLSMVPYSSCLIFRGMELRVLLFLVVIPASWAQEDLEGKVFIFPREGSLDHVILKPTITKPLQKVSLCLNVYSDLSRAYSPFSLTTTESRNAFVFLSKSPNLYFVAVNGQQVNIKTDSDSLNWRHICVTWDSDTGVVQFWANGKLYPRRVLSKGSSINGVTSIVLGQVHNNLGEISASSYSLFGEISDVHMWDVVLTPRDIQKVISGDRYGNVISWKSLVYEMKGEVLLQPKLQCKSCGSVSSLCTPCY</sequence>
<keyword evidence="6 12" id="KW-0732">Signal</keyword>
<protein>
    <recommendedName>
        <fullName evidence="10">C-reactive protein</fullName>
    </recommendedName>
</protein>
<keyword evidence="5" id="KW-0479">Metal-binding</keyword>
<evidence type="ECO:0000256" key="9">
    <source>
        <dbReference type="ARBA" id="ARBA00038102"/>
    </source>
</evidence>
<feature type="signal peptide" evidence="12">
    <location>
        <begin position="1"/>
        <end position="38"/>
    </location>
</feature>
<feature type="chain" id="PRO_5013782443" description="C-reactive protein" evidence="12">
    <location>
        <begin position="39"/>
        <end position="255"/>
    </location>
</feature>
<dbReference type="PANTHER" id="PTHR45869:SF7">
    <property type="entry name" value="C-REACTIVE PROTEIN"/>
    <property type="match status" value="1"/>
</dbReference>
<dbReference type="InterPro" id="IPR030476">
    <property type="entry name" value="Pentaxin_CS"/>
</dbReference>
<organism evidence="14 15">
    <name type="scientific">Aquarana catesbeiana</name>
    <name type="common">American bullfrog</name>
    <name type="synonym">Rana catesbeiana</name>
    <dbReference type="NCBI Taxonomy" id="8400"/>
    <lineage>
        <taxon>Eukaryota</taxon>
        <taxon>Metazoa</taxon>
        <taxon>Chordata</taxon>
        <taxon>Craniata</taxon>
        <taxon>Vertebrata</taxon>
        <taxon>Euteleostomi</taxon>
        <taxon>Amphibia</taxon>
        <taxon>Batrachia</taxon>
        <taxon>Anura</taxon>
        <taxon>Neobatrachia</taxon>
        <taxon>Ranoidea</taxon>
        <taxon>Ranidae</taxon>
        <taxon>Aquarana</taxon>
    </lineage>
</organism>
<evidence type="ECO:0000256" key="4">
    <source>
        <dbReference type="ARBA" id="ARBA00022525"/>
    </source>
</evidence>
<evidence type="ECO:0000256" key="7">
    <source>
        <dbReference type="ARBA" id="ARBA00022837"/>
    </source>
</evidence>
<evidence type="ECO:0000256" key="11">
    <source>
        <dbReference type="PROSITE-ProRule" id="PRU01172"/>
    </source>
</evidence>
<keyword evidence="15" id="KW-1185">Reference proteome</keyword>
<dbReference type="SUPFAM" id="SSF49899">
    <property type="entry name" value="Concanavalin A-like lectins/glucanases"/>
    <property type="match status" value="1"/>
</dbReference>
<keyword evidence="7" id="KW-0106">Calcium</keyword>
<reference evidence="15" key="1">
    <citation type="journal article" date="2017" name="Nat. Commun.">
        <title>The North American bullfrog draft genome provides insight into hormonal regulation of long noncoding RNA.</title>
        <authorList>
            <person name="Hammond S.A."/>
            <person name="Warren R.L."/>
            <person name="Vandervalk B.P."/>
            <person name="Kucuk E."/>
            <person name="Khan H."/>
            <person name="Gibb E.A."/>
            <person name="Pandoh P."/>
            <person name="Kirk H."/>
            <person name="Zhao Y."/>
            <person name="Jones M."/>
            <person name="Mungall A.J."/>
            <person name="Coope R."/>
            <person name="Pleasance S."/>
            <person name="Moore R.A."/>
            <person name="Holt R.A."/>
            <person name="Round J.M."/>
            <person name="Ohora S."/>
            <person name="Walle B.V."/>
            <person name="Veldhoen N."/>
            <person name="Helbing C.C."/>
            <person name="Birol I."/>
        </authorList>
    </citation>
    <scope>NUCLEOTIDE SEQUENCE [LARGE SCALE GENOMIC DNA]</scope>
</reference>
<evidence type="ECO:0000256" key="8">
    <source>
        <dbReference type="ARBA" id="ARBA00023157"/>
    </source>
</evidence>
<evidence type="ECO:0000313" key="14">
    <source>
        <dbReference type="EMBL" id="PIO40846.1"/>
    </source>
</evidence>
<evidence type="ECO:0000256" key="12">
    <source>
        <dbReference type="SAM" id="SignalP"/>
    </source>
</evidence>